<name>A0A0C2RAI4_9BACL</name>
<dbReference type="RefSeq" id="WP_235420713.1">
    <property type="nucleotide sequence ID" value="NZ_JXRQ01000022.1"/>
</dbReference>
<proteinExistence type="inferred from homology"/>
<dbReference type="EMBL" id="JXRQ01000022">
    <property type="protein sequence ID" value="KIL47325.1"/>
    <property type="molecule type" value="Genomic_DNA"/>
</dbReference>
<evidence type="ECO:0000259" key="4">
    <source>
        <dbReference type="Pfam" id="PF00561"/>
    </source>
</evidence>
<dbReference type="InterPro" id="IPR022485">
    <property type="entry name" value="SHCHC_synthase_MenH"/>
</dbReference>
<evidence type="ECO:0000313" key="5">
    <source>
        <dbReference type="EMBL" id="KIL47325.1"/>
    </source>
</evidence>
<dbReference type="UniPathway" id="UPA01057">
    <property type="reaction ID" value="UER00900"/>
</dbReference>
<comment type="catalytic activity">
    <reaction evidence="3">
        <text>5-enolpyruvoyl-6-hydroxy-2-succinyl-cyclohex-3-ene-1-carboxylate = (1R,6R)-6-hydroxy-2-succinyl-cyclohexa-2,4-diene-1-carboxylate + pyruvate</text>
        <dbReference type="Rhea" id="RHEA:25597"/>
        <dbReference type="ChEBI" id="CHEBI:15361"/>
        <dbReference type="ChEBI" id="CHEBI:58689"/>
        <dbReference type="ChEBI" id="CHEBI:58818"/>
        <dbReference type="EC" id="4.2.99.20"/>
    </reaction>
</comment>
<keyword evidence="2 3" id="KW-0456">Lyase</keyword>
<dbReference type="InterPro" id="IPR029058">
    <property type="entry name" value="AB_hydrolase_fold"/>
</dbReference>
<dbReference type="PATRIC" id="fig|135826.4.peg.2421"/>
<keyword evidence="1 3" id="KW-0474">Menaquinone biosynthesis</keyword>
<dbReference type="AlphaFoldDB" id="A0A0C2RAI4"/>
<protein>
    <recommendedName>
        <fullName evidence="3">Putative 2-succinyl-6-hydroxy-2,4-cyclohexadiene-1-carboxylate synthase</fullName>
        <shortName evidence="3">SHCHC synthase</shortName>
        <ecNumber evidence="3">4.2.99.20</ecNumber>
    </recommendedName>
</protein>
<dbReference type="PRINTS" id="PR00111">
    <property type="entry name" value="ABHYDROLASE"/>
</dbReference>
<dbReference type="GO" id="GO:0070205">
    <property type="term" value="F:2-succinyl-6-hydroxy-2,4-cyclohexadiene-1-carboxylate synthase activity"/>
    <property type="evidence" value="ECO:0007669"/>
    <property type="project" value="UniProtKB-UniRule"/>
</dbReference>
<evidence type="ECO:0000313" key="6">
    <source>
        <dbReference type="Proteomes" id="UP000031950"/>
    </source>
</evidence>
<gene>
    <name evidence="3" type="primary">menH</name>
    <name evidence="5" type="ORF">KP77_24300</name>
</gene>
<dbReference type="HAMAP" id="MF_01660">
    <property type="entry name" value="MenH"/>
    <property type="match status" value="1"/>
</dbReference>
<dbReference type="PANTHER" id="PTHR42916">
    <property type="entry name" value="2-SUCCINYL-5-ENOLPYRUVYL-6-HYDROXY-3-CYCLOHEXENE-1-CARBOXYLATE SYNTHASE"/>
    <property type="match status" value="1"/>
</dbReference>
<comment type="caution">
    <text evidence="5">The sequence shown here is derived from an EMBL/GenBank/DDBJ whole genome shotgun (WGS) entry which is preliminary data.</text>
</comment>
<sequence length="275" mass="30637">MNNVYVKVDAAAYRVKVSGSGPALVVLHGFTGSAESWDRFAEELSSDFQVIAIDLPGHGQTLAPMNQQYFSMEKVCIAIREILNALKIDQAAFLGYSMGGRTALAYATLYPETVTSLILESASPGLKTVTARTERKQSDADLASFIESEGIQRFTDRWESIPLFESQKRLSEKMRRNIREGRLQNSAEGLAASLRYMGTGSQPSYWDALTGLNIPVLLLTGEWDHKFIQIATEMKKLLPNVVHENILHSGHAIQVEQPEKFDTMVKEFLFKNSTT</sequence>
<accession>A0A0C2RAI4</accession>
<dbReference type="NCBIfam" id="TIGR03695">
    <property type="entry name" value="menH_SHCHC"/>
    <property type="match status" value="1"/>
</dbReference>
<comment type="pathway">
    <text evidence="3">Quinol/quinone metabolism; menaquinone biosynthesis.</text>
</comment>
<dbReference type="Gene3D" id="3.40.50.1820">
    <property type="entry name" value="alpha/beta hydrolase"/>
    <property type="match status" value="1"/>
</dbReference>
<comment type="pathway">
    <text evidence="3">Quinol/quinone metabolism; 1,4-dihydroxy-2-naphthoate biosynthesis; 1,4-dihydroxy-2-naphthoate from chorismate: step 3/7.</text>
</comment>
<evidence type="ECO:0000256" key="3">
    <source>
        <dbReference type="HAMAP-Rule" id="MF_01660"/>
    </source>
</evidence>
<evidence type="ECO:0000256" key="1">
    <source>
        <dbReference type="ARBA" id="ARBA00022428"/>
    </source>
</evidence>
<dbReference type="UniPathway" id="UPA00079"/>
<dbReference type="PANTHER" id="PTHR42916:SF1">
    <property type="entry name" value="PROTEIN PHYLLO, CHLOROPLASTIC"/>
    <property type="match status" value="1"/>
</dbReference>
<dbReference type="SUPFAM" id="SSF53474">
    <property type="entry name" value="alpha/beta-Hydrolases"/>
    <property type="match status" value="1"/>
</dbReference>
<reference evidence="5 6" key="1">
    <citation type="submission" date="2015-01" db="EMBL/GenBank/DDBJ databases">
        <title>Genome sequence of Jeotgalibacillus alimentarius.</title>
        <authorList>
            <person name="Goh K.M."/>
            <person name="Chan K.-G."/>
            <person name="Yaakop A.S."/>
            <person name="Ee R."/>
            <person name="Gan H.M."/>
            <person name="Chan C.S."/>
        </authorList>
    </citation>
    <scope>NUCLEOTIDE SEQUENCE [LARGE SCALE GENOMIC DNA]</scope>
    <source>
        <strain evidence="5 6">YKJ-13</strain>
    </source>
</reference>
<keyword evidence="6" id="KW-1185">Reference proteome</keyword>
<evidence type="ECO:0000256" key="2">
    <source>
        <dbReference type="ARBA" id="ARBA00023239"/>
    </source>
</evidence>
<dbReference type="Proteomes" id="UP000031950">
    <property type="component" value="Unassembled WGS sequence"/>
</dbReference>
<dbReference type="EC" id="4.2.99.20" evidence="3"/>
<feature type="domain" description="AB hydrolase-1" evidence="4">
    <location>
        <begin position="22"/>
        <end position="257"/>
    </location>
</feature>
<comment type="subunit">
    <text evidence="3">Monomer.</text>
</comment>
<comment type="similarity">
    <text evidence="3">Belongs to the AB hydrolase superfamily. MenH family.</text>
</comment>
<dbReference type="Pfam" id="PF00561">
    <property type="entry name" value="Abhydrolase_1"/>
    <property type="match status" value="1"/>
</dbReference>
<comment type="function">
    <text evidence="3">Catalyzes a proton abstraction reaction that results in 2,5-elimination of pyruvate from 2-succinyl-5-enolpyruvyl-6-hydroxy-3-cyclohexene-1-carboxylate (SEPHCHC) and the formation of 2-succinyl-6-hydroxy-2,4-cyclohexadiene-1-carboxylate (SHCHC).</text>
</comment>
<dbReference type="InterPro" id="IPR000073">
    <property type="entry name" value="AB_hydrolase_1"/>
</dbReference>
<dbReference type="GO" id="GO:0009234">
    <property type="term" value="P:menaquinone biosynthetic process"/>
    <property type="evidence" value="ECO:0007669"/>
    <property type="project" value="UniProtKB-UniRule"/>
</dbReference>
<dbReference type="STRING" id="135826.KP77_24300"/>
<organism evidence="5 6">
    <name type="scientific">Jeotgalibacillus alimentarius</name>
    <dbReference type="NCBI Taxonomy" id="135826"/>
    <lineage>
        <taxon>Bacteria</taxon>
        <taxon>Bacillati</taxon>
        <taxon>Bacillota</taxon>
        <taxon>Bacilli</taxon>
        <taxon>Bacillales</taxon>
        <taxon>Caryophanaceae</taxon>
        <taxon>Jeotgalibacillus</taxon>
    </lineage>
</organism>